<comment type="similarity">
    <text evidence="1">Belongs to the palA/RIM20 family.</text>
</comment>
<dbReference type="InterPro" id="IPR025304">
    <property type="entry name" value="ALIX_V_dom"/>
</dbReference>
<comment type="caution">
    <text evidence="3">The sequence shown here is derived from an EMBL/GenBank/DDBJ whole genome shotgun (WGS) entry which is preliminary data.</text>
</comment>
<dbReference type="PANTHER" id="PTHR23030">
    <property type="entry name" value="PCD6 INTERACTING PROTEIN-RELATED"/>
    <property type="match status" value="1"/>
</dbReference>
<evidence type="ECO:0000256" key="1">
    <source>
        <dbReference type="ARBA" id="ARBA00038154"/>
    </source>
</evidence>
<dbReference type="AlphaFoldDB" id="A0A9P7BCZ7"/>
<dbReference type="Gene3D" id="1.25.40.280">
    <property type="entry name" value="alix/aip1 like domains"/>
    <property type="match status" value="1"/>
</dbReference>
<protein>
    <submittedName>
        <fullName evidence="3">PH-response regulator protein palA/rim20</fullName>
    </submittedName>
</protein>
<accession>A0A9P7BCZ7</accession>
<gene>
    <name evidence="3" type="primary">RIM20</name>
    <name evidence="3" type="ORF">C6P45_001507</name>
</gene>
<evidence type="ECO:0000313" key="4">
    <source>
        <dbReference type="Proteomes" id="UP000750334"/>
    </source>
</evidence>
<dbReference type="Pfam" id="PF03097">
    <property type="entry name" value="BRO1"/>
    <property type="match status" value="1"/>
</dbReference>
<dbReference type="Proteomes" id="UP000750334">
    <property type="component" value="Unassembled WGS sequence"/>
</dbReference>
<organism evidence="3 4">
    <name type="scientific">Maudiozyma exigua</name>
    <name type="common">Yeast</name>
    <name type="synonym">Kazachstania exigua</name>
    <dbReference type="NCBI Taxonomy" id="34358"/>
    <lineage>
        <taxon>Eukaryota</taxon>
        <taxon>Fungi</taxon>
        <taxon>Dikarya</taxon>
        <taxon>Ascomycota</taxon>
        <taxon>Saccharomycotina</taxon>
        <taxon>Saccharomycetes</taxon>
        <taxon>Saccharomycetales</taxon>
        <taxon>Saccharomycetaceae</taxon>
        <taxon>Maudiozyma</taxon>
    </lineage>
</organism>
<dbReference type="PANTHER" id="PTHR23030:SF39">
    <property type="entry name" value="PROGRAMMED CELL DEATH 6-INTERACTING PROTEIN"/>
    <property type="match status" value="1"/>
</dbReference>
<dbReference type="InterPro" id="IPR038499">
    <property type="entry name" value="BRO1_sf"/>
</dbReference>
<feature type="domain" description="BRO1" evidence="2">
    <location>
        <begin position="2"/>
        <end position="376"/>
    </location>
</feature>
<dbReference type="SMART" id="SM01041">
    <property type="entry name" value="BRO1"/>
    <property type="match status" value="1"/>
</dbReference>
<proteinExistence type="inferred from homology"/>
<sequence>MELLAIPSKRTLQFNLGEKLAQLIDSTFYQTSNSFESDLKEITIIRDEIASNNDISTGQVEQMYKYLNILKQLKKKFPVDQIQFSWCQTISTKSNIRGYPSLEWEESNIIYNLGAIYSLLSYEIGMTQDMLNTKYKYYQMAATMFNHVSIRDSKSAAVDGETAIALTNLMLAQGMECFWSRAKGKDNIKHLMLARLSSQVVIYYDKTFQYAKRSPLIKSDWIDHFKQKMIYFEVVTYYRMALDMQDNQKWGDMVRTLTHCVSLISNCRLDTSQQFLQMLKELLEEISKDNDFIYLQMVPETVAPIVKPLNMIELLDFDTVIAEGTQKWQNDIYFKNLLPLELIDACNAYNERQSQYVSEQIIQPITALIKELNSKLNEALKSQAVVGIPLDINEITSLDVSLSNFSSMNESIHSKLLVINLILDDEVESDKLLRSNHGLLHWNLPKSEDVNINLITKLTQLKQYLTQATNTDKETLDVLNMIDRNLLTTDPAEHLAKMKSNDEDPLSKESKDVQTNRDIFIRKVQEKVTENSVLLKMIKSCRENNEVVDQTKMESQFQEHLTIFQDDLMRVNKERTTNRKLLQQLENASSNNTTTETMKRLTPKELYIEEVKYSLGLLGQVKESITNGAHFYNDLLTSTNSLLSETEQFNEARKNAKKKLNDQLMNA</sequence>
<dbReference type="EMBL" id="PUHR01000017">
    <property type="protein sequence ID" value="KAG0671000.1"/>
    <property type="molecule type" value="Genomic_DNA"/>
</dbReference>
<name>A0A9P7BCZ7_MAUEX</name>
<dbReference type="Pfam" id="PF13949">
    <property type="entry name" value="ALIX_LYPXL_bnd"/>
    <property type="match status" value="1"/>
</dbReference>
<reference evidence="3 4" key="1">
    <citation type="submission" date="2020-11" db="EMBL/GenBank/DDBJ databases">
        <title>Kefir isolates.</title>
        <authorList>
            <person name="Marcisauskas S."/>
            <person name="Kim Y."/>
            <person name="Blasche S."/>
        </authorList>
    </citation>
    <scope>NUCLEOTIDE SEQUENCE [LARGE SCALE GENOMIC DNA]</scope>
    <source>
        <strain evidence="3 4">OG2</strain>
    </source>
</reference>
<dbReference type="GO" id="GO:0005768">
    <property type="term" value="C:endosome"/>
    <property type="evidence" value="ECO:0007669"/>
    <property type="project" value="TreeGrafter"/>
</dbReference>
<evidence type="ECO:0000259" key="2">
    <source>
        <dbReference type="PROSITE" id="PS51180"/>
    </source>
</evidence>
<dbReference type="PROSITE" id="PS51180">
    <property type="entry name" value="BRO1"/>
    <property type="match status" value="1"/>
</dbReference>
<dbReference type="OrthoDB" id="64867at2759"/>
<dbReference type="Gene3D" id="1.20.140.50">
    <property type="entry name" value="alix/aip1 like domains"/>
    <property type="match status" value="1"/>
</dbReference>
<dbReference type="InterPro" id="IPR004328">
    <property type="entry name" value="BRO1_dom"/>
</dbReference>
<evidence type="ECO:0000313" key="3">
    <source>
        <dbReference type="EMBL" id="KAG0671000.1"/>
    </source>
</evidence>
<keyword evidence="4" id="KW-1185">Reference proteome</keyword>